<reference evidence="3 4" key="1">
    <citation type="submission" date="2020-10" db="EMBL/GenBank/DDBJ databases">
        <title>Ca. Dormibacterota MAGs.</title>
        <authorList>
            <person name="Montgomery K."/>
        </authorList>
    </citation>
    <scope>NUCLEOTIDE SEQUENCE [LARGE SCALE GENOMIC DNA]</scope>
    <source>
        <strain evidence="3">SC8811_S16_3</strain>
    </source>
</reference>
<feature type="transmembrane region" description="Helical" evidence="2">
    <location>
        <begin position="78"/>
        <end position="100"/>
    </location>
</feature>
<sequence>MIYLQLAGRVLLFLAGLAIVAATLGSSVRTVILPRASVSFISRAVFLVVRQFCEIRIGRRASYERRDAILASYGPVTLLLLLATWITLIVIVFQIMFWAVGNGPFVSLQASGSSVLTLGFSAPHDLPNTLQVLVEGLIGLVQLALLISYLPTIYAAFQRREAFVSKLDIRADSPPPAWRCSSAFSACTVWSVSPPRSGNSGGMVHRRGGEPHLAACPRLLPLSTSRQLLDHRGRRRAGRGRPLRSTLDGRHQHDSHADRCLRAGYLALRAICGYFQIPLNAAPQRGDPISITRSEFDSACERLQASGLPVRGDREASWEDFSGWRVNYDEPLLILAGLISALYAPWSSDRGNLRRPSLFRGLLR</sequence>
<evidence type="ECO:0000313" key="3">
    <source>
        <dbReference type="EMBL" id="MBJ7603332.1"/>
    </source>
</evidence>
<evidence type="ECO:0008006" key="5">
    <source>
        <dbReference type="Google" id="ProtNLM"/>
    </source>
</evidence>
<organism evidence="3 4">
    <name type="scientific">Candidatus Dormiibacter inghamiae</name>
    <dbReference type="NCBI Taxonomy" id="3127013"/>
    <lineage>
        <taxon>Bacteria</taxon>
        <taxon>Bacillati</taxon>
        <taxon>Candidatus Dormiibacterota</taxon>
        <taxon>Candidatus Dormibacteria</taxon>
        <taxon>Candidatus Dormibacterales</taxon>
        <taxon>Candidatus Dormibacteraceae</taxon>
        <taxon>Candidatus Dormiibacter</taxon>
    </lineage>
</organism>
<feature type="compositionally biased region" description="Basic residues" evidence="1">
    <location>
        <begin position="232"/>
        <end position="242"/>
    </location>
</feature>
<evidence type="ECO:0000256" key="2">
    <source>
        <dbReference type="SAM" id="Phobius"/>
    </source>
</evidence>
<dbReference type="AlphaFoldDB" id="A0A934KGW1"/>
<gene>
    <name evidence="3" type="ORF">JF888_09130</name>
</gene>
<evidence type="ECO:0000256" key="1">
    <source>
        <dbReference type="SAM" id="MobiDB-lite"/>
    </source>
</evidence>
<accession>A0A934KGW1</accession>
<keyword evidence="2" id="KW-1133">Transmembrane helix</keyword>
<feature type="region of interest" description="Disordered" evidence="1">
    <location>
        <begin position="231"/>
        <end position="251"/>
    </location>
</feature>
<name>A0A934KGW1_9BACT</name>
<feature type="transmembrane region" description="Helical" evidence="2">
    <location>
        <begin position="136"/>
        <end position="157"/>
    </location>
</feature>
<protein>
    <recommendedName>
        <fullName evidence="5">Potassium channel domain-containing protein</fullName>
    </recommendedName>
</protein>
<dbReference type="Proteomes" id="UP000620075">
    <property type="component" value="Unassembled WGS sequence"/>
</dbReference>
<dbReference type="RefSeq" id="WP_338179166.1">
    <property type="nucleotide sequence ID" value="NZ_JAEKNQ010000035.1"/>
</dbReference>
<keyword evidence="2" id="KW-0812">Transmembrane</keyword>
<proteinExistence type="predicted"/>
<dbReference type="EMBL" id="JAEKNQ010000035">
    <property type="protein sequence ID" value="MBJ7603332.1"/>
    <property type="molecule type" value="Genomic_DNA"/>
</dbReference>
<keyword evidence="2" id="KW-0472">Membrane</keyword>
<evidence type="ECO:0000313" key="4">
    <source>
        <dbReference type="Proteomes" id="UP000620075"/>
    </source>
</evidence>
<comment type="caution">
    <text evidence="3">The sequence shown here is derived from an EMBL/GenBank/DDBJ whole genome shotgun (WGS) entry which is preliminary data.</text>
</comment>